<dbReference type="InterPro" id="IPR053812">
    <property type="entry name" value="HTH_Sigma70_ECF-like"/>
</dbReference>
<gene>
    <name evidence="3" type="ORF">C5Y98_05650</name>
</gene>
<protein>
    <recommendedName>
        <fullName evidence="2">RNA polymerase sigma-70 ECF-like HTH domain-containing protein</fullName>
    </recommendedName>
</protein>
<dbReference type="Proteomes" id="UP000239388">
    <property type="component" value="Unassembled WGS sequence"/>
</dbReference>
<evidence type="ECO:0000313" key="3">
    <source>
        <dbReference type="EMBL" id="PQO40703.1"/>
    </source>
</evidence>
<sequence>MSAKFPESQPPTPNSSPMPAEMKSVEVTIEAWIQARQIEQQESARLIWGRYVRRLRVQARAYLISQSMGGRDRDNVAFRIANAMFEASEKQELDPSERTSDLWKILLIRAASHLQRREPTETNRIPLVEILGDTPSAQLCIRFAEELEQTVRSRLDDQLRNVLFLRLEGCVNHEIAKRLGKQEAEVEPQLAEIRQRFAATQESRV</sequence>
<evidence type="ECO:0000259" key="2">
    <source>
        <dbReference type="Pfam" id="PF07638"/>
    </source>
</evidence>
<reference evidence="3 4" key="1">
    <citation type="submission" date="2018-02" db="EMBL/GenBank/DDBJ databases">
        <title>Comparative genomes isolates from brazilian mangrove.</title>
        <authorList>
            <person name="Araujo J.E."/>
            <person name="Taketani R.G."/>
            <person name="Silva M.C.P."/>
            <person name="Loureco M.V."/>
            <person name="Andreote F.D."/>
        </authorList>
    </citation>
    <scope>NUCLEOTIDE SEQUENCE [LARGE SCALE GENOMIC DNA]</scope>
    <source>
        <strain evidence="3 4">NAP PRIS-MGV</strain>
    </source>
</reference>
<dbReference type="Pfam" id="PF07638">
    <property type="entry name" value="Sigma70_ECF"/>
    <property type="match status" value="1"/>
</dbReference>
<proteinExistence type="predicted"/>
<evidence type="ECO:0000313" key="4">
    <source>
        <dbReference type="Proteomes" id="UP000239388"/>
    </source>
</evidence>
<accession>A0A2S8G8E7</accession>
<dbReference type="EMBL" id="PUIB01000008">
    <property type="protein sequence ID" value="PQO40703.1"/>
    <property type="molecule type" value="Genomic_DNA"/>
</dbReference>
<dbReference type="AlphaFoldDB" id="A0A2S8G8E7"/>
<feature type="region of interest" description="Disordered" evidence="1">
    <location>
        <begin position="1"/>
        <end position="20"/>
    </location>
</feature>
<comment type="caution">
    <text evidence="3">The sequence shown here is derived from an EMBL/GenBank/DDBJ whole genome shotgun (WGS) entry which is preliminary data.</text>
</comment>
<evidence type="ECO:0000256" key="1">
    <source>
        <dbReference type="SAM" id="MobiDB-lite"/>
    </source>
</evidence>
<name>A0A2S8G8E7_9BACT</name>
<feature type="domain" description="RNA polymerase sigma-70 ECF-like HTH" evidence="2">
    <location>
        <begin position="31"/>
        <end position="199"/>
    </location>
</feature>
<organism evidence="3 4">
    <name type="scientific">Blastopirellula marina</name>
    <dbReference type="NCBI Taxonomy" id="124"/>
    <lineage>
        <taxon>Bacteria</taxon>
        <taxon>Pseudomonadati</taxon>
        <taxon>Planctomycetota</taxon>
        <taxon>Planctomycetia</taxon>
        <taxon>Pirellulales</taxon>
        <taxon>Pirellulaceae</taxon>
        <taxon>Blastopirellula</taxon>
    </lineage>
</organism>